<evidence type="ECO:0000256" key="3">
    <source>
        <dbReference type="ARBA" id="ARBA00022448"/>
    </source>
</evidence>
<keyword evidence="4 5" id="KW-0732">Signal</keyword>
<dbReference type="RefSeq" id="WP_275824121.1">
    <property type="nucleotide sequence ID" value="NZ_JARHUD010000012.1"/>
</dbReference>
<feature type="domain" description="Solute-binding protein family 5" evidence="6">
    <location>
        <begin position="76"/>
        <end position="441"/>
    </location>
</feature>
<sequence>MRSGLLSAVSLIFGLAALSPTAATASEPQAGGTLTYAVLGEPSTYDCHAAVSFQELHYLAPHYSLLLRFNSENYPELEGDLAENWEVSDDGLVYTFHIRKGVTFHDGTPLTAADIKSTYDRIRNPPEGVVSVRQALYDDIETIETPDNHTVVMTLSQPNAGMLSNFASPWNCVYAAAKLEDDQRFPVENILGTGPFRFVEHASGAHWEGSRFDEYYHPDMPYLDGFRGIVMTNSALVNALSGNQVQAEFRGLAPADAERVKEARGDEVEFIEGGWLAFFFITFNTEEPPFDDVRVRQALTMAIDRWGGIEPMSRITFLQHVGGLTRPGSAMSLSDEELESLPGFARDMEAAREEAKRLLQEAGIENLSFTLTNRSTPPFVPLGLFLIDQWRQIGVSVEHRQLDTAQWATSRLSGAFEVLIDSAGEWNDDPSVQLNRFLSHDKFPANTSRAIDRKVDELYEKQKREVDPERRAELVNELESHLLTEAYSSPGFWGGRNVALASEVKGWNALPSHMVNQDLRSVWLDK</sequence>
<dbReference type="PANTHER" id="PTHR30290">
    <property type="entry name" value="PERIPLASMIC BINDING COMPONENT OF ABC TRANSPORTER"/>
    <property type="match status" value="1"/>
</dbReference>
<evidence type="ECO:0000313" key="8">
    <source>
        <dbReference type="Proteomes" id="UP001215503"/>
    </source>
</evidence>
<dbReference type="Proteomes" id="UP001215503">
    <property type="component" value="Unassembled WGS sequence"/>
</dbReference>
<accession>A0ABT5YQT4</accession>
<organism evidence="7 8">
    <name type="scientific">Aquibaculum arenosum</name>
    <dbReference type="NCBI Taxonomy" id="3032591"/>
    <lineage>
        <taxon>Bacteria</taxon>
        <taxon>Pseudomonadati</taxon>
        <taxon>Pseudomonadota</taxon>
        <taxon>Alphaproteobacteria</taxon>
        <taxon>Rhodospirillales</taxon>
        <taxon>Rhodovibrionaceae</taxon>
        <taxon>Aquibaculum</taxon>
    </lineage>
</organism>
<evidence type="ECO:0000256" key="5">
    <source>
        <dbReference type="SAM" id="SignalP"/>
    </source>
</evidence>
<dbReference type="EMBL" id="JARHUD010000012">
    <property type="protein sequence ID" value="MDF2097336.1"/>
    <property type="molecule type" value="Genomic_DNA"/>
</dbReference>
<reference evidence="7 8" key="1">
    <citation type="submission" date="2023-03" db="EMBL/GenBank/DDBJ databases">
        <title>Fodinicurvata sp. CAU 1616 isolated from sea sendiment.</title>
        <authorList>
            <person name="Kim W."/>
        </authorList>
    </citation>
    <scope>NUCLEOTIDE SEQUENCE [LARGE SCALE GENOMIC DNA]</scope>
    <source>
        <strain evidence="7 8">CAU 1616</strain>
    </source>
</reference>
<evidence type="ECO:0000256" key="1">
    <source>
        <dbReference type="ARBA" id="ARBA00004418"/>
    </source>
</evidence>
<dbReference type="Gene3D" id="3.10.105.10">
    <property type="entry name" value="Dipeptide-binding Protein, Domain 3"/>
    <property type="match status" value="1"/>
</dbReference>
<evidence type="ECO:0000313" key="7">
    <source>
        <dbReference type="EMBL" id="MDF2097336.1"/>
    </source>
</evidence>
<protein>
    <submittedName>
        <fullName evidence="7">ABC transporter substrate-binding protein</fullName>
    </submittedName>
</protein>
<evidence type="ECO:0000259" key="6">
    <source>
        <dbReference type="Pfam" id="PF00496"/>
    </source>
</evidence>
<dbReference type="InterPro" id="IPR039424">
    <property type="entry name" value="SBP_5"/>
</dbReference>
<dbReference type="Pfam" id="PF00496">
    <property type="entry name" value="SBP_bac_5"/>
    <property type="match status" value="1"/>
</dbReference>
<gene>
    <name evidence="7" type="ORF">P2G67_15250</name>
</gene>
<dbReference type="Gene3D" id="3.40.190.10">
    <property type="entry name" value="Periplasmic binding protein-like II"/>
    <property type="match status" value="1"/>
</dbReference>
<comment type="subcellular location">
    <subcellularLocation>
        <location evidence="1">Periplasm</location>
    </subcellularLocation>
</comment>
<dbReference type="PANTHER" id="PTHR30290:SF9">
    <property type="entry name" value="OLIGOPEPTIDE-BINDING PROTEIN APPA"/>
    <property type="match status" value="1"/>
</dbReference>
<keyword evidence="3" id="KW-0813">Transport</keyword>
<evidence type="ECO:0000256" key="2">
    <source>
        <dbReference type="ARBA" id="ARBA00005695"/>
    </source>
</evidence>
<dbReference type="InterPro" id="IPR030678">
    <property type="entry name" value="Peptide/Ni-bd"/>
</dbReference>
<dbReference type="PIRSF" id="PIRSF002741">
    <property type="entry name" value="MppA"/>
    <property type="match status" value="1"/>
</dbReference>
<feature type="signal peptide" evidence="5">
    <location>
        <begin position="1"/>
        <end position="25"/>
    </location>
</feature>
<name>A0ABT5YQT4_9PROT</name>
<dbReference type="InterPro" id="IPR000914">
    <property type="entry name" value="SBP_5_dom"/>
</dbReference>
<evidence type="ECO:0000256" key="4">
    <source>
        <dbReference type="ARBA" id="ARBA00022729"/>
    </source>
</evidence>
<feature type="chain" id="PRO_5046862648" evidence="5">
    <location>
        <begin position="26"/>
        <end position="526"/>
    </location>
</feature>
<proteinExistence type="inferred from homology"/>
<comment type="similarity">
    <text evidence="2">Belongs to the bacterial solute-binding protein 5 family.</text>
</comment>
<dbReference type="SUPFAM" id="SSF53850">
    <property type="entry name" value="Periplasmic binding protein-like II"/>
    <property type="match status" value="1"/>
</dbReference>
<keyword evidence="8" id="KW-1185">Reference proteome</keyword>
<comment type="caution">
    <text evidence="7">The sequence shown here is derived from an EMBL/GenBank/DDBJ whole genome shotgun (WGS) entry which is preliminary data.</text>
</comment>